<reference evidence="1" key="1">
    <citation type="submission" date="2014-09" db="EMBL/GenBank/DDBJ databases">
        <authorList>
            <person name="Magalhaes I.L.F."/>
            <person name="Oliveira U."/>
            <person name="Santos F.R."/>
            <person name="Vidigal T.H.D.A."/>
            <person name="Brescovit A.D."/>
            <person name="Santos A.J."/>
        </authorList>
    </citation>
    <scope>NUCLEOTIDE SEQUENCE</scope>
    <source>
        <tissue evidence="1">Shoot tissue taken approximately 20 cm above the soil surface</tissue>
    </source>
</reference>
<dbReference type="EMBL" id="GBRH01161909">
    <property type="protein sequence ID" value="JAE35987.1"/>
    <property type="molecule type" value="Transcribed_RNA"/>
</dbReference>
<accession>A0A0A9HGV2</accession>
<name>A0A0A9HGV2_ARUDO</name>
<reference evidence="1" key="2">
    <citation type="journal article" date="2015" name="Data Brief">
        <title>Shoot transcriptome of the giant reed, Arundo donax.</title>
        <authorList>
            <person name="Barrero R.A."/>
            <person name="Guerrero F.D."/>
            <person name="Moolhuijzen P."/>
            <person name="Goolsby J.A."/>
            <person name="Tidwell J."/>
            <person name="Bellgard S.E."/>
            <person name="Bellgard M.I."/>
        </authorList>
    </citation>
    <scope>NUCLEOTIDE SEQUENCE</scope>
    <source>
        <tissue evidence="1">Shoot tissue taken approximately 20 cm above the soil surface</tissue>
    </source>
</reference>
<proteinExistence type="predicted"/>
<sequence length="25" mass="2963">MPRATCVLWIYLTWISRCDALISHI</sequence>
<dbReference type="AlphaFoldDB" id="A0A0A9HGV2"/>
<evidence type="ECO:0000313" key="1">
    <source>
        <dbReference type="EMBL" id="JAE35987.1"/>
    </source>
</evidence>
<organism evidence="1">
    <name type="scientific">Arundo donax</name>
    <name type="common">Giant reed</name>
    <name type="synonym">Donax arundinaceus</name>
    <dbReference type="NCBI Taxonomy" id="35708"/>
    <lineage>
        <taxon>Eukaryota</taxon>
        <taxon>Viridiplantae</taxon>
        <taxon>Streptophyta</taxon>
        <taxon>Embryophyta</taxon>
        <taxon>Tracheophyta</taxon>
        <taxon>Spermatophyta</taxon>
        <taxon>Magnoliopsida</taxon>
        <taxon>Liliopsida</taxon>
        <taxon>Poales</taxon>
        <taxon>Poaceae</taxon>
        <taxon>PACMAD clade</taxon>
        <taxon>Arundinoideae</taxon>
        <taxon>Arundineae</taxon>
        <taxon>Arundo</taxon>
    </lineage>
</organism>
<protein>
    <submittedName>
        <fullName evidence="1">Uncharacterized protein</fullName>
    </submittedName>
</protein>